<reference evidence="3" key="2">
    <citation type="submission" date="2025-08" db="UniProtKB">
        <authorList>
            <consortium name="RefSeq"/>
        </authorList>
    </citation>
    <scope>IDENTIFICATION</scope>
</reference>
<protein>
    <submittedName>
        <fullName evidence="3">QWRF motif-containing protein 2-like isoform X1</fullName>
    </submittedName>
</protein>
<dbReference type="GO" id="GO:0008017">
    <property type="term" value="F:microtubule binding"/>
    <property type="evidence" value="ECO:0000318"/>
    <property type="project" value="GO_Central"/>
</dbReference>
<dbReference type="GO" id="GO:0051225">
    <property type="term" value="P:spindle assembly"/>
    <property type="evidence" value="ECO:0000318"/>
    <property type="project" value="GO_Central"/>
</dbReference>
<proteinExistence type="inferred from homology"/>
<dbReference type="GeneID" id="107801341"/>
<dbReference type="Pfam" id="PF04484">
    <property type="entry name" value="QWRF"/>
    <property type="match status" value="2"/>
</dbReference>
<dbReference type="RefSeq" id="XP_016480137.1">
    <property type="nucleotide sequence ID" value="XM_016624651.1"/>
</dbReference>
<gene>
    <name evidence="3" type="primary">LOC107801341</name>
</gene>
<evidence type="ECO:0000313" key="2">
    <source>
        <dbReference type="Proteomes" id="UP000790787"/>
    </source>
</evidence>
<comment type="similarity">
    <text evidence="1">Belongs to the QWRF family.</text>
</comment>
<dbReference type="OrthoDB" id="1924320at2759"/>
<keyword evidence="2" id="KW-1185">Reference proteome</keyword>
<dbReference type="Proteomes" id="UP000790787">
    <property type="component" value="Chromosome 18"/>
</dbReference>
<dbReference type="PaxDb" id="4097-A0A1S4ATR5"/>
<organism evidence="2 3">
    <name type="scientific">Nicotiana tabacum</name>
    <name type="common">Common tobacco</name>
    <dbReference type="NCBI Taxonomy" id="4097"/>
    <lineage>
        <taxon>Eukaryota</taxon>
        <taxon>Viridiplantae</taxon>
        <taxon>Streptophyta</taxon>
        <taxon>Embryophyta</taxon>
        <taxon>Tracheophyta</taxon>
        <taxon>Spermatophyta</taxon>
        <taxon>Magnoliopsida</taxon>
        <taxon>eudicotyledons</taxon>
        <taxon>Gunneridae</taxon>
        <taxon>Pentapetalae</taxon>
        <taxon>asterids</taxon>
        <taxon>lamiids</taxon>
        <taxon>Solanales</taxon>
        <taxon>Solanaceae</taxon>
        <taxon>Nicotianoideae</taxon>
        <taxon>Nicotianeae</taxon>
        <taxon>Nicotiana</taxon>
    </lineage>
</organism>
<dbReference type="PANTHER" id="PTHR31807">
    <property type="entry name" value="AUGMIN FAMILY MEMBER"/>
    <property type="match status" value="1"/>
</dbReference>
<accession>A0A1S4ATR5</accession>
<reference evidence="2" key="1">
    <citation type="journal article" date="2014" name="Nat. Commun.">
        <title>The tobacco genome sequence and its comparison with those of tomato and potato.</title>
        <authorList>
            <person name="Sierro N."/>
            <person name="Battey J.N."/>
            <person name="Ouadi S."/>
            <person name="Bakaher N."/>
            <person name="Bovet L."/>
            <person name="Willig A."/>
            <person name="Goepfert S."/>
            <person name="Peitsch M.C."/>
            <person name="Ivanov N.V."/>
        </authorList>
    </citation>
    <scope>NUCLEOTIDE SEQUENCE [LARGE SCALE GENOMIC DNA]</scope>
</reference>
<dbReference type="InterPro" id="IPR007573">
    <property type="entry name" value="QWRF"/>
</dbReference>
<evidence type="ECO:0000313" key="3">
    <source>
        <dbReference type="RefSeq" id="XP_016480137.1"/>
    </source>
</evidence>
<dbReference type="GO" id="GO:0005880">
    <property type="term" value="C:nuclear microtubule"/>
    <property type="evidence" value="ECO:0000318"/>
    <property type="project" value="GO_Central"/>
</dbReference>
<dbReference type="GO" id="GO:0005737">
    <property type="term" value="C:cytoplasm"/>
    <property type="evidence" value="ECO:0000318"/>
    <property type="project" value="GO_Central"/>
</dbReference>
<name>A0A1S4ATR5_TOBAC</name>
<dbReference type="STRING" id="4097.A0A1S4ATR5"/>
<dbReference type="KEGG" id="nta:107801341"/>
<dbReference type="OMA" id="IGENKAW"/>
<sequence>MVIAVSMSCQNPKRPPLLRSEAENVPQRRPKSREVTSRYLSTSSSSFISTTSSSNTSSYSSSSESIASRRSQSPMVTRPVATPVQNSGLIKRSQSVDRRRPTTPVTREMPTAAKMLLTSTRSLSISFQGESVSFPVSKKKPAPTWNNLSSARRGTPERRKAGPELVTPANDRVLSDQQRWPGRLKPVNSSFLTRSLNCGNEIPKFGSRSVLRSLSKSVIDDNHGVKIAAKLKPQCGNVVKLNVNSDSESVSSGSTSGVYEGGNVAQGRGSSPGIVVPVKFWQETSSRIRCRAEPGSPVSKNSGLKTAAPLKQMSNRRNLIDSPTPSPWGMPASRGFVSPLRGGERPASPSTVVVLSSNSLSRGMQSPTRTRNGVTGTPASRGFVSPLRGGAKPASLGKAVALSSNSLSRGMRSPTRTRNGVTDTPSTNSLSSGTQSPTGIRNGVMATPSKNSLSRGMPSPTRIRNGVTRTIPNNACIMPSSLSFAADARRGKAGENRISDAHELRLLNNRQIQWRFANARAEAALTSQTETSERTLYNAWLATSKLRHSVKSKRIQLQLLQQNVKLYSILKGQVPSLENWDLTDGDHSNSMSGAICALESSTIRLPVVAGAVADVQNVKYAISSAVDVMQAMASSICSSLSKVEQVDLLVHELQNVAGSERALLDQCRDLLSSLTAVQVKDFSLRTHLLQIKRMVSCSSTEVKDD</sequence>
<dbReference type="PANTHER" id="PTHR31807:SF51">
    <property type="entry name" value="PROTEIN SNOWY COTYLEDON 3"/>
    <property type="match status" value="1"/>
</dbReference>
<dbReference type="AlphaFoldDB" id="A0A1S4ATR5"/>
<evidence type="ECO:0000256" key="1">
    <source>
        <dbReference type="ARBA" id="ARBA00010016"/>
    </source>
</evidence>